<dbReference type="PANTHER" id="PTHR33371:SF16">
    <property type="entry name" value="MCE-FAMILY PROTEIN MCE3F"/>
    <property type="match status" value="1"/>
</dbReference>
<dbReference type="InterPro" id="IPR052336">
    <property type="entry name" value="MlaD_Phospholipid_Transporter"/>
</dbReference>
<evidence type="ECO:0000313" key="4">
    <source>
        <dbReference type="Proteomes" id="UP000466431"/>
    </source>
</evidence>
<dbReference type="AlphaFoldDB" id="A0A7I7RP79"/>
<feature type="domain" description="Mce/MlaD" evidence="2">
    <location>
        <begin position="39"/>
        <end position="114"/>
    </location>
</feature>
<reference evidence="3 4" key="1">
    <citation type="journal article" date="2019" name="Emerg. Microbes Infect.">
        <title>Comprehensive subspecies identification of 175 nontuberculous mycobacteria species based on 7547 genomic profiles.</title>
        <authorList>
            <person name="Matsumoto Y."/>
            <person name="Kinjo T."/>
            <person name="Motooka D."/>
            <person name="Nabeya D."/>
            <person name="Jung N."/>
            <person name="Uechi K."/>
            <person name="Horii T."/>
            <person name="Iida T."/>
            <person name="Fujita J."/>
            <person name="Nakamura S."/>
        </authorList>
    </citation>
    <scope>NUCLEOTIDE SEQUENCE [LARGE SCALE GENOMIC DNA]</scope>
    <source>
        <strain evidence="3 4">JCM 18439</strain>
    </source>
</reference>
<organism evidence="3 4">
    <name type="scientific">Mycolicibacterium celeriflavum</name>
    <name type="common">Mycobacterium celeriflavum</name>
    <dbReference type="NCBI Taxonomy" id="1249101"/>
    <lineage>
        <taxon>Bacteria</taxon>
        <taxon>Bacillati</taxon>
        <taxon>Actinomycetota</taxon>
        <taxon>Actinomycetes</taxon>
        <taxon>Mycobacteriales</taxon>
        <taxon>Mycobacteriaceae</taxon>
        <taxon>Mycolicibacterium</taxon>
    </lineage>
</organism>
<evidence type="ECO:0000259" key="2">
    <source>
        <dbReference type="Pfam" id="PF02470"/>
    </source>
</evidence>
<dbReference type="Pfam" id="PF02470">
    <property type="entry name" value="MlaD"/>
    <property type="match status" value="1"/>
</dbReference>
<gene>
    <name evidence="3" type="ORF">MCEL_46690</name>
</gene>
<evidence type="ECO:0000313" key="3">
    <source>
        <dbReference type="EMBL" id="BBY46374.1"/>
    </source>
</evidence>
<dbReference type="InterPro" id="IPR005693">
    <property type="entry name" value="Mce"/>
</dbReference>
<dbReference type="Proteomes" id="UP000466431">
    <property type="component" value="Chromosome"/>
</dbReference>
<keyword evidence="1" id="KW-1133">Transmembrane helix</keyword>
<dbReference type="OrthoDB" id="4741753at2"/>
<dbReference type="KEGG" id="mcee:MCEL_46690"/>
<sequence length="285" mass="30570">MLSRRMRWQLTTFVVITMITVGVVAVSYIGVPAALGIGTYTVTANFAASGGLYKNANVTYRGTTIGRVTDVSLAYRNGVDATMRLNSETRVPDDVIATVSSVSAIGEQYVDLVPQQNSSSDFLRDGSRITRDHTRLPQDIAGLLREAQSLIDSISQSKLRDLLRETFTAFNGSGPELARLIESARLLVDEANAHSQDITALIDQAGPFLDAQISSGEAIKSIADGLARFTGELRGADPQLRELLTTAPGAADVAADTFRGIRPSFPILAANLALLTDPWVVDASW</sequence>
<keyword evidence="4" id="KW-1185">Reference proteome</keyword>
<evidence type="ECO:0000256" key="1">
    <source>
        <dbReference type="SAM" id="Phobius"/>
    </source>
</evidence>
<dbReference type="NCBIfam" id="TIGR00996">
    <property type="entry name" value="Mtu_fam_mce"/>
    <property type="match status" value="1"/>
</dbReference>
<feature type="transmembrane region" description="Helical" evidence="1">
    <location>
        <begin position="12"/>
        <end position="31"/>
    </location>
</feature>
<dbReference type="PANTHER" id="PTHR33371">
    <property type="entry name" value="INTERMEMBRANE PHOSPHOLIPID TRANSPORT SYSTEM BINDING PROTEIN MLAD-RELATED"/>
    <property type="match status" value="1"/>
</dbReference>
<accession>A0A7I7RP79</accession>
<protein>
    <recommendedName>
        <fullName evidence="2">Mce/MlaD domain-containing protein</fullName>
    </recommendedName>
</protein>
<name>A0A7I7RP79_MYCCF</name>
<dbReference type="EMBL" id="AP022591">
    <property type="protein sequence ID" value="BBY46374.1"/>
    <property type="molecule type" value="Genomic_DNA"/>
</dbReference>
<keyword evidence="1" id="KW-0472">Membrane</keyword>
<proteinExistence type="predicted"/>
<dbReference type="GO" id="GO:0005576">
    <property type="term" value="C:extracellular region"/>
    <property type="evidence" value="ECO:0007669"/>
    <property type="project" value="TreeGrafter"/>
</dbReference>
<keyword evidence="1" id="KW-0812">Transmembrane</keyword>
<dbReference type="InterPro" id="IPR003399">
    <property type="entry name" value="Mce/MlaD"/>
</dbReference>